<evidence type="ECO:0000256" key="1">
    <source>
        <dbReference type="SAM" id="MobiDB-lite"/>
    </source>
</evidence>
<dbReference type="OrthoDB" id="3366546at2759"/>
<feature type="compositionally biased region" description="Basic and acidic residues" evidence="1">
    <location>
        <begin position="238"/>
        <end position="251"/>
    </location>
</feature>
<evidence type="ECO:0000313" key="2">
    <source>
        <dbReference type="EMBL" id="KAJ3504779.1"/>
    </source>
</evidence>
<protein>
    <recommendedName>
        <fullName evidence="4">G-patch domain-containing protein</fullName>
    </recommendedName>
</protein>
<evidence type="ECO:0000313" key="3">
    <source>
        <dbReference type="Proteomes" id="UP001148786"/>
    </source>
</evidence>
<feature type="region of interest" description="Disordered" evidence="1">
    <location>
        <begin position="72"/>
        <end position="120"/>
    </location>
</feature>
<feature type="compositionally biased region" description="Basic and acidic residues" evidence="1">
    <location>
        <begin position="211"/>
        <end position="228"/>
    </location>
</feature>
<dbReference type="Proteomes" id="UP001148786">
    <property type="component" value="Unassembled WGS sequence"/>
</dbReference>
<organism evidence="2 3">
    <name type="scientific">Agrocybe chaxingu</name>
    <dbReference type="NCBI Taxonomy" id="84603"/>
    <lineage>
        <taxon>Eukaryota</taxon>
        <taxon>Fungi</taxon>
        <taxon>Dikarya</taxon>
        <taxon>Basidiomycota</taxon>
        <taxon>Agaricomycotina</taxon>
        <taxon>Agaricomycetes</taxon>
        <taxon>Agaricomycetidae</taxon>
        <taxon>Agaricales</taxon>
        <taxon>Agaricineae</taxon>
        <taxon>Strophariaceae</taxon>
        <taxon>Agrocybe</taxon>
    </lineage>
</organism>
<keyword evidence="3" id="KW-1185">Reference proteome</keyword>
<feature type="compositionally biased region" description="Basic residues" evidence="1">
    <location>
        <begin position="252"/>
        <end position="261"/>
    </location>
</feature>
<sequence length="383" mass="43046">MPLDSHDYLVNQGWSGKGTGLRHGAISRPLAIPQKKNLAGLGKDRDEAFPFWDHLFSAAANSIKLKCLSDGEEDESEQSSNNVEIKRTSTGILSTRRPPEGTPATSGSSTPNPDSDPQIPRLSLLATAKRDAAKQGLYSRFFRGPIIGPETLAEEEKRLASLVSAAFAHKDPDVERVTVKEHIEIKTCDESVMVDLEVSQSSKSLKRKRKSRDEEVTAEVERDKEAKRDRKRRKNIEKRREEEDRASSKKDGRGKKKKKRENQKDASLSTPPPEDVSASRKPNNFRDARVQEAAEARSLAPESEEKSERKRRKGERKRLKEEKRRLKANLNEVAEVTYSQDRSYSIVPTPTLTDASSQKQAKYSEAMDELIENGGKKKKRKAS</sequence>
<dbReference type="EMBL" id="JANKHO010000963">
    <property type="protein sequence ID" value="KAJ3504779.1"/>
    <property type="molecule type" value="Genomic_DNA"/>
</dbReference>
<feature type="compositionally biased region" description="Basic and acidic residues" evidence="1">
    <location>
        <begin position="284"/>
        <end position="295"/>
    </location>
</feature>
<proteinExistence type="predicted"/>
<evidence type="ECO:0008006" key="4">
    <source>
        <dbReference type="Google" id="ProtNLM"/>
    </source>
</evidence>
<reference evidence="2" key="1">
    <citation type="submission" date="2022-07" db="EMBL/GenBank/DDBJ databases">
        <title>Genome Sequence of Agrocybe chaxingu.</title>
        <authorList>
            <person name="Buettner E."/>
        </authorList>
    </citation>
    <scope>NUCLEOTIDE SEQUENCE</scope>
    <source>
        <strain evidence="2">MP-N11</strain>
    </source>
</reference>
<dbReference type="AlphaFoldDB" id="A0A9W8MUR4"/>
<comment type="caution">
    <text evidence="2">The sequence shown here is derived from an EMBL/GenBank/DDBJ whole genome shotgun (WGS) entry which is preliminary data.</text>
</comment>
<name>A0A9W8MUR4_9AGAR</name>
<dbReference type="PANTHER" id="PTHR23149">
    <property type="entry name" value="G PATCH DOMAIN CONTAINING PROTEIN"/>
    <property type="match status" value="1"/>
</dbReference>
<feature type="region of interest" description="Disordered" evidence="1">
    <location>
        <begin position="195"/>
        <end position="328"/>
    </location>
</feature>
<feature type="compositionally biased region" description="Polar residues" evidence="1">
    <location>
        <begin position="346"/>
        <end position="361"/>
    </location>
</feature>
<dbReference type="PANTHER" id="PTHR23149:SF32">
    <property type="entry name" value="G-PATCH DOMAIN-CONTAINING PROTEIN"/>
    <property type="match status" value="1"/>
</dbReference>
<feature type="region of interest" description="Disordered" evidence="1">
    <location>
        <begin position="346"/>
        <end position="383"/>
    </location>
</feature>
<dbReference type="InterPro" id="IPR050656">
    <property type="entry name" value="PINX1"/>
</dbReference>
<accession>A0A9W8MUR4</accession>
<feature type="compositionally biased region" description="Polar residues" evidence="1">
    <location>
        <begin position="103"/>
        <end position="115"/>
    </location>
</feature>
<gene>
    <name evidence="2" type="ORF">NLJ89_g7762</name>
</gene>